<dbReference type="GO" id="GO:0004340">
    <property type="term" value="F:glucokinase activity"/>
    <property type="evidence" value="ECO:0007669"/>
    <property type="project" value="UniProtKB-EC"/>
</dbReference>
<sequence>MNLAIDLGGTRIRLALGDGAGPFRREHHQRRPDGMTPPAFLALVESVLAAWGLRPADLGGIGISAAAVVDRDGRVVRAENIGWSDVPLRALIAEAFGRPAAVDTDVFCGALYEARLGQARTSRSALYVAVGTGIGHALILDGRVWRGASGAANAIGHMVVRPGGRRCYCGNAGCLCAFASGLANEAGGDGDRALQALAQALGAAATLIEPERIILTGGALNQAWFDLARLEALLPRLSYPGLARPDLVHSSVADPNLRGAALLLKETA</sequence>
<dbReference type="SUPFAM" id="SSF53067">
    <property type="entry name" value="Actin-like ATPase domain"/>
    <property type="match status" value="1"/>
</dbReference>
<dbReference type="PANTHER" id="PTHR18964:SF149">
    <property type="entry name" value="BIFUNCTIONAL UDP-N-ACETYLGLUCOSAMINE 2-EPIMERASE_N-ACETYLMANNOSAMINE KINASE"/>
    <property type="match status" value="1"/>
</dbReference>
<organism evidence="2 3">
    <name type="scientific">Labrys wisconsinensis</name>
    <dbReference type="NCBI Taxonomy" id="425677"/>
    <lineage>
        <taxon>Bacteria</taxon>
        <taxon>Pseudomonadati</taxon>
        <taxon>Pseudomonadota</taxon>
        <taxon>Alphaproteobacteria</taxon>
        <taxon>Hyphomicrobiales</taxon>
        <taxon>Xanthobacteraceae</taxon>
        <taxon>Labrys</taxon>
    </lineage>
</organism>
<keyword evidence="2" id="KW-0808">Transferase</keyword>
<dbReference type="Gene3D" id="3.30.420.40">
    <property type="match status" value="3"/>
</dbReference>
<proteinExistence type="inferred from homology"/>
<dbReference type="PANTHER" id="PTHR18964">
    <property type="entry name" value="ROK (REPRESSOR, ORF, KINASE) FAMILY"/>
    <property type="match status" value="1"/>
</dbReference>
<dbReference type="Pfam" id="PF00480">
    <property type="entry name" value="ROK"/>
    <property type="match status" value="1"/>
</dbReference>
<evidence type="ECO:0000313" key="3">
    <source>
        <dbReference type="Proteomes" id="UP001242480"/>
    </source>
</evidence>
<accession>A0ABU0JK00</accession>
<name>A0ABU0JK00_9HYPH</name>
<dbReference type="CDD" id="cd23763">
    <property type="entry name" value="ASKHA_ATPase_ROK"/>
    <property type="match status" value="1"/>
</dbReference>
<dbReference type="Proteomes" id="UP001242480">
    <property type="component" value="Unassembled WGS sequence"/>
</dbReference>
<evidence type="ECO:0000256" key="1">
    <source>
        <dbReference type="ARBA" id="ARBA00006479"/>
    </source>
</evidence>
<gene>
    <name evidence="2" type="ORF">QO011_007653</name>
</gene>
<dbReference type="InterPro" id="IPR000600">
    <property type="entry name" value="ROK"/>
</dbReference>
<comment type="caution">
    <text evidence="2">The sequence shown here is derived from an EMBL/GenBank/DDBJ whole genome shotgun (WGS) entry which is preliminary data.</text>
</comment>
<reference evidence="2 3" key="1">
    <citation type="submission" date="2023-07" db="EMBL/GenBank/DDBJ databases">
        <title>Genomic Encyclopedia of Type Strains, Phase IV (KMG-IV): sequencing the most valuable type-strain genomes for metagenomic binning, comparative biology and taxonomic classification.</title>
        <authorList>
            <person name="Goeker M."/>
        </authorList>
    </citation>
    <scope>NUCLEOTIDE SEQUENCE [LARGE SCALE GENOMIC DNA]</scope>
    <source>
        <strain evidence="2 3">DSM 19619</strain>
    </source>
</reference>
<keyword evidence="3" id="KW-1185">Reference proteome</keyword>
<dbReference type="EMBL" id="JAUSVX010000024">
    <property type="protein sequence ID" value="MDQ0474612.1"/>
    <property type="molecule type" value="Genomic_DNA"/>
</dbReference>
<dbReference type="RefSeq" id="WP_307284504.1">
    <property type="nucleotide sequence ID" value="NZ_JAUSVX010000024.1"/>
</dbReference>
<evidence type="ECO:0000313" key="2">
    <source>
        <dbReference type="EMBL" id="MDQ0474612.1"/>
    </source>
</evidence>
<dbReference type="InterPro" id="IPR043129">
    <property type="entry name" value="ATPase_NBD"/>
</dbReference>
<comment type="similarity">
    <text evidence="1">Belongs to the ROK (NagC/XylR) family.</text>
</comment>
<dbReference type="EC" id="2.7.1.2" evidence="2"/>
<protein>
    <submittedName>
        <fullName evidence="2">Glucokinase</fullName>
        <ecNumber evidence="2">2.7.1.2</ecNumber>
    </submittedName>
</protein>